<dbReference type="EMBL" id="JBHSKJ010000003">
    <property type="protein sequence ID" value="MFC5144392.1"/>
    <property type="molecule type" value="Genomic_DNA"/>
</dbReference>
<reference evidence="2" key="1">
    <citation type="journal article" date="2019" name="Int. J. Syst. Evol. Microbiol.">
        <title>The Global Catalogue of Microorganisms (GCM) 10K type strain sequencing project: providing services to taxonomists for standard genome sequencing and annotation.</title>
        <authorList>
            <consortium name="The Broad Institute Genomics Platform"/>
            <consortium name="The Broad Institute Genome Sequencing Center for Infectious Disease"/>
            <person name="Wu L."/>
            <person name="Ma J."/>
        </authorList>
    </citation>
    <scope>NUCLEOTIDE SEQUENCE [LARGE SCALE GENOMIC DNA]</scope>
    <source>
        <strain evidence="2">CGMCC 4.1641</strain>
    </source>
</reference>
<evidence type="ECO:0000313" key="2">
    <source>
        <dbReference type="Proteomes" id="UP001596222"/>
    </source>
</evidence>
<accession>A0ABV9ZW59</accession>
<name>A0ABV9ZW59_9ACTN</name>
<comment type="caution">
    <text evidence="1">The sequence shown here is derived from an EMBL/GenBank/DDBJ whole genome shotgun (WGS) entry which is preliminary data.</text>
</comment>
<organism evidence="1 2">
    <name type="scientific">Streptomyces aureoversilis</name>
    <dbReference type="NCBI Taxonomy" id="67277"/>
    <lineage>
        <taxon>Bacteria</taxon>
        <taxon>Bacillati</taxon>
        <taxon>Actinomycetota</taxon>
        <taxon>Actinomycetes</taxon>
        <taxon>Kitasatosporales</taxon>
        <taxon>Streptomycetaceae</taxon>
        <taxon>Streptomyces</taxon>
    </lineage>
</organism>
<protein>
    <submittedName>
        <fullName evidence="1">Uncharacterized protein</fullName>
    </submittedName>
</protein>
<keyword evidence="2" id="KW-1185">Reference proteome</keyword>
<dbReference type="RefSeq" id="WP_382038198.1">
    <property type="nucleotide sequence ID" value="NZ_JBHSKJ010000003.1"/>
</dbReference>
<evidence type="ECO:0000313" key="1">
    <source>
        <dbReference type="EMBL" id="MFC5144392.1"/>
    </source>
</evidence>
<gene>
    <name evidence="1" type="ORF">ACFPP6_06780</name>
</gene>
<sequence length="46" mass="5112">MVNLFLHLFIGDRSFHQQVMAAGDNGDATLGLVDEVKGKIRSLHFL</sequence>
<proteinExistence type="predicted"/>
<dbReference type="Proteomes" id="UP001596222">
    <property type="component" value="Unassembled WGS sequence"/>
</dbReference>